<gene>
    <name evidence="2" type="ORF">BSK52_20530</name>
</gene>
<evidence type="ECO:0000313" key="2">
    <source>
        <dbReference type="EMBL" id="OMD37986.1"/>
    </source>
</evidence>
<dbReference type="OrthoDB" id="2869075at2"/>
<sequence length="212" mass="25048">MAGKSNFTDDQLMDLADEIKAKYKGKELTPSLLERETGIGRMTWKRRIDDYLNELNNPLVRDMGTNSDDMILFPSIETIFTRHGYNVDSHVKLVNALHELELLVQDLYKEKQQHKEQSKKYEKIKDSFEEQNKKIQALKSQKQYYETKYNQLVVSSLEPHLRKEHGITVDIIDFNKNKKLYEKLDSLEINFPEPEETLSQKKIEQLEDEYGF</sequence>
<evidence type="ECO:0000256" key="1">
    <source>
        <dbReference type="SAM" id="Coils"/>
    </source>
</evidence>
<accession>A0A1R0XSE5</accession>
<feature type="coiled-coil region" evidence="1">
    <location>
        <begin position="97"/>
        <end position="148"/>
    </location>
</feature>
<name>A0A1R0XSE5_9BACL</name>
<dbReference type="Proteomes" id="UP000187439">
    <property type="component" value="Unassembled WGS sequence"/>
</dbReference>
<protein>
    <submittedName>
        <fullName evidence="2">Uncharacterized protein</fullName>
    </submittedName>
</protein>
<proteinExistence type="predicted"/>
<comment type="caution">
    <text evidence="2">The sequence shown here is derived from an EMBL/GenBank/DDBJ whole genome shotgun (WGS) entry which is preliminary data.</text>
</comment>
<reference evidence="2 3" key="1">
    <citation type="submission" date="2016-10" db="EMBL/GenBank/DDBJ databases">
        <title>Paenibacillus species isolates.</title>
        <authorList>
            <person name="Beno S.M."/>
        </authorList>
    </citation>
    <scope>NUCLEOTIDE SEQUENCE [LARGE SCALE GENOMIC DNA]</scope>
    <source>
        <strain evidence="2 3">FSL H7-0710</strain>
    </source>
</reference>
<evidence type="ECO:0000313" key="3">
    <source>
        <dbReference type="Proteomes" id="UP000187439"/>
    </source>
</evidence>
<organism evidence="2 3">
    <name type="scientific">Paenibacillus odorifer</name>
    <dbReference type="NCBI Taxonomy" id="189426"/>
    <lineage>
        <taxon>Bacteria</taxon>
        <taxon>Bacillati</taxon>
        <taxon>Bacillota</taxon>
        <taxon>Bacilli</taxon>
        <taxon>Bacillales</taxon>
        <taxon>Paenibacillaceae</taxon>
        <taxon>Paenibacillus</taxon>
    </lineage>
</organism>
<keyword evidence="1" id="KW-0175">Coiled coil</keyword>
<dbReference type="AlphaFoldDB" id="A0A1R0XSE5"/>
<dbReference type="EMBL" id="MPTC01000020">
    <property type="protein sequence ID" value="OMD37986.1"/>
    <property type="molecule type" value="Genomic_DNA"/>
</dbReference>
<dbReference type="RefSeq" id="WP_076120468.1">
    <property type="nucleotide sequence ID" value="NZ_MPTC01000020.1"/>
</dbReference>